<reference evidence="11 12" key="1">
    <citation type="submission" date="2013-09" db="EMBL/GenBank/DDBJ databases">
        <title>Biodegradation of hydrocarbons in the deep terrestrial subsurface : characterization of a microbial consortium composed of two Desulfotomaculum species originating from a deep geological formation.</title>
        <authorList>
            <person name="Aullo T."/>
            <person name="Berlendis S."/>
            <person name="Lascourreges J.-F."/>
            <person name="Dessort D."/>
            <person name="Saint-Laurent S."/>
            <person name="Schraauwers B."/>
            <person name="Mas J."/>
            <person name="Magot M."/>
            <person name="Ranchou-Peyruse A."/>
        </authorList>
    </citation>
    <scope>NUCLEOTIDE SEQUENCE [LARGE SCALE GENOMIC DNA]</scope>
    <source>
        <strain evidence="11 12">Bs107</strain>
    </source>
</reference>
<protein>
    <recommendedName>
        <fullName evidence="10">CRISPR-associated endonuclease Cas1</fullName>
        <ecNumber evidence="10">3.1.-.-</ecNumber>
    </recommendedName>
</protein>
<dbReference type="Gene3D" id="1.20.120.920">
    <property type="entry name" value="CRISPR-associated endonuclease Cas1, C-terminal domain"/>
    <property type="match status" value="1"/>
</dbReference>
<feature type="binding site" evidence="10">
    <location>
        <position position="159"/>
    </location>
    <ligand>
        <name>Mn(2+)</name>
        <dbReference type="ChEBI" id="CHEBI:29035"/>
    </ligand>
</feature>
<keyword evidence="12" id="KW-1185">Reference proteome</keyword>
<dbReference type="Proteomes" id="UP000222564">
    <property type="component" value="Unassembled WGS sequence"/>
</dbReference>
<evidence type="ECO:0000256" key="4">
    <source>
        <dbReference type="ARBA" id="ARBA00022801"/>
    </source>
</evidence>
<keyword evidence="4 10" id="KW-0378">Hydrolase</keyword>
<evidence type="ECO:0000256" key="10">
    <source>
        <dbReference type="HAMAP-Rule" id="MF_01470"/>
    </source>
</evidence>
<dbReference type="InterPro" id="IPR042211">
    <property type="entry name" value="CRISPR-assoc_Cas1_N"/>
</dbReference>
<name>A0A2C6MG96_9FIRM</name>
<evidence type="ECO:0000256" key="9">
    <source>
        <dbReference type="ARBA" id="ARBA00038592"/>
    </source>
</evidence>
<keyword evidence="8 10" id="KW-0464">Manganese</keyword>
<keyword evidence="3 10" id="KW-0255">Endonuclease</keyword>
<dbReference type="InterPro" id="IPR002729">
    <property type="entry name" value="CRISPR-assoc_Cas1"/>
</dbReference>
<keyword evidence="7 10" id="KW-0238">DNA-binding</keyword>
<dbReference type="CDD" id="cd09634">
    <property type="entry name" value="Cas1_I-II-III"/>
    <property type="match status" value="1"/>
</dbReference>
<dbReference type="GO" id="GO:0043571">
    <property type="term" value="P:maintenance of CRISPR repeat elements"/>
    <property type="evidence" value="ECO:0007669"/>
    <property type="project" value="UniProtKB-UniRule"/>
</dbReference>
<dbReference type="PANTHER" id="PTHR34353:SF2">
    <property type="entry name" value="CRISPR-ASSOCIATED ENDONUCLEASE CAS1 1"/>
    <property type="match status" value="1"/>
</dbReference>
<dbReference type="Gene3D" id="3.100.10.20">
    <property type="entry name" value="CRISPR-associated endonuclease Cas1, N-terminal domain"/>
    <property type="match status" value="1"/>
</dbReference>
<evidence type="ECO:0000256" key="6">
    <source>
        <dbReference type="ARBA" id="ARBA00023118"/>
    </source>
</evidence>
<dbReference type="GO" id="GO:0004519">
    <property type="term" value="F:endonuclease activity"/>
    <property type="evidence" value="ECO:0007669"/>
    <property type="project" value="UniProtKB-UniRule"/>
</dbReference>
<accession>A0A2C6MG96</accession>
<gene>
    <name evidence="10" type="primary">cas1</name>
    <name evidence="11" type="ORF">P378_09370</name>
</gene>
<evidence type="ECO:0000313" key="12">
    <source>
        <dbReference type="Proteomes" id="UP000222564"/>
    </source>
</evidence>
<dbReference type="NCBIfam" id="TIGR00287">
    <property type="entry name" value="cas1"/>
    <property type="match status" value="1"/>
</dbReference>
<evidence type="ECO:0000256" key="8">
    <source>
        <dbReference type="ARBA" id="ARBA00023211"/>
    </source>
</evidence>
<dbReference type="HAMAP" id="MF_01470">
    <property type="entry name" value="Cas1"/>
    <property type="match status" value="1"/>
</dbReference>
<comment type="caution">
    <text evidence="11">The sequence shown here is derived from an EMBL/GenBank/DDBJ whole genome shotgun (WGS) entry which is preliminary data.</text>
</comment>
<evidence type="ECO:0000256" key="3">
    <source>
        <dbReference type="ARBA" id="ARBA00022759"/>
    </source>
</evidence>
<comment type="cofactor">
    <cofactor evidence="10">
        <name>Mg(2+)</name>
        <dbReference type="ChEBI" id="CHEBI:18420"/>
    </cofactor>
    <cofactor evidence="10">
        <name>Mn(2+)</name>
        <dbReference type="ChEBI" id="CHEBI:29035"/>
    </cofactor>
</comment>
<dbReference type="GO" id="GO:0003677">
    <property type="term" value="F:DNA binding"/>
    <property type="evidence" value="ECO:0007669"/>
    <property type="project" value="UniProtKB-KW"/>
</dbReference>
<comment type="subunit">
    <text evidence="9 10">Homodimer, forms a heterotetramer with a Cas2 homodimer.</text>
</comment>
<dbReference type="EC" id="3.1.-.-" evidence="10"/>
<sequence length="334" mass="38359">MGRVLYVDQQGASLHKKGERVLVIKDEVKLTDMPLCNLDQVVLVGTVNVSSQLTKLFLERGVEVHFISTKGKYYGCLQPTLSKNSVLRIAQHSTYQHNSERMIYAREFVRGKLSNMRTLLLRYNRSLNDPALEKASSKMKNIVKKLEKAGNLNELMGLEGAGSHEYFRVFGLLIKDKVPFDFNKRSRRPPEDPVNALLSFCYSLLLKDVVASVQVVGFDPFVGFFHRSDFGRPALALDIMEEFRPVIADSVVLMVLNKGIITEGDFDYMMGGCFLNENGRKKIYRCYEERRKEVITHPIFGYRIPYLRNIELQARFLAKVLTKEITDYKPFLIR</sequence>
<dbReference type="EMBL" id="AWQQ01000049">
    <property type="protein sequence ID" value="PHJ38416.1"/>
    <property type="molecule type" value="Genomic_DNA"/>
</dbReference>
<keyword evidence="1 10" id="KW-0540">Nuclease</keyword>
<dbReference type="GO" id="GO:0051607">
    <property type="term" value="P:defense response to virus"/>
    <property type="evidence" value="ECO:0007669"/>
    <property type="project" value="UniProtKB-UniRule"/>
</dbReference>
<feature type="binding site" evidence="10">
    <location>
        <position position="226"/>
    </location>
    <ligand>
        <name>Mn(2+)</name>
        <dbReference type="ChEBI" id="CHEBI:29035"/>
    </ligand>
</feature>
<keyword evidence="6 10" id="KW-0051">Antiviral defense</keyword>
<comment type="similarity">
    <text evidence="10">Belongs to the CRISPR-associated endonuclease Cas1 family.</text>
</comment>
<dbReference type="InterPro" id="IPR042206">
    <property type="entry name" value="CRISPR-assoc_Cas1_C"/>
</dbReference>
<keyword evidence="2 10" id="KW-0479">Metal-binding</keyword>
<comment type="function">
    <text evidence="10">CRISPR (clustered regularly interspaced short palindromic repeat), is an adaptive immune system that provides protection against mobile genetic elements (viruses, transposable elements and conjugative plasmids). CRISPR clusters contain spacers, sequences complementary to antecedent mobile elements, and target invading nucleic acids. CRISPR clusters are transcribed and processed into CRISPR RNA (crRNA). Acts as a dsDNA endonuclease. Involved in the integration of spacer DNA into the CRISPR cassette.</text>
</comment>
<evidence type="ECO:0000256" key="7">
    <source>
        <dbReference type="ARBA" id="ARBA00023125"/>
    </source>
</evidence>
<proteinExistence type="inferred from homology"/>
<dbReference type="InterPro" id="IPR050646">
    <property type="entry name" value="Cas1"/>
</dbReference>
<dbReference type="AlphaFoldDB" id="A0A2C6MG96"/>
<organism evidence="11 12">
    <name type="scientific">Desulforamulus profundi</name>
    <dbReference type="NCBI Taxonomy" id="1383067"/>
    <lineage>
        <taxon>Bacteria</taxon>
        <taxon>Bacillati</taxon>
        <taxon>Bacillota</taxon>
        <taxon>Clostridia</taxon>
        <taxon>Eubacteriales</taxon>
        <taxon>Peptococcaceae</taxon>
        <taxon>Desulforamulus</taxon>
    </lineage>
</organism>
<evidence type="ECO:0000256" key="1">
    <source>
        <dbReference type="ARBA" id="ARBA00022722"/>
    </source>
</evidence>
<keyword evidence="5 10" id="KW-0460">Magnesium</keyword>
<dbReference type="Pfam" id="PF01867">
    <property type="entry name" value="Cas_Cas1"/>
    <property type="match status" value="1"/>
</dbReference>
<dbReference type="GO" id="GO:0016787">
    <property type="term" value="F:hydrolase activity"/>
    <property type="evidence" value="ECO:0007669"/>
    <property type="project" value="UniProtKB-KW"/>
</dbReference>
<evidence type="ECO:0000256" key="5">
    <source>
        <dbReference type="ARBA" id="ARBA00022842"/>
    </source>
</evidence>
<feature type="binding site" evidence="10">
    <location>
        <position position="241"/>
    </location>
    <ligand>
        <name>Mn(2+)</name>
        <dbReference type="ChEBI" id="CHEBI:29035"/>
    </ligand>
</feature>
<dbReference type="GO" id="GO:0046872">
    <property type="term" value="F:metal ion binding"/>
    <property type="evidence" value="ECO:0007669"/>
    <property type="project" value="UniProtKB-UniRule"/>
</dbReference>
<evidence type="ECO:0000313" key="11">
    <source>
        <dbReference type="EMBL" id="PHJ38416.1"/>
    </source>
</evidence>
<dbReference type="PANTHER" id="PTHR34353">
    <property type="entry name" value="CRISPR-ASSOCIATED ENDONUCLEASE CAS1 1"/>
    <property type="match status" value="1"/>
</dbReference>
<evidence type="ECO:0000256" key="2">
    <source>
        <dbReference type="ARBA" id="ARBA00022723"/>
    </source>
</evidence>